<sequence length="433" mass="46913">MTARPPHLQVWLDGVAVALRAGSVLALDVEERSDEASSARIMLDLTPVGGSSKPGDWDALEYGPFAAERGVPAFRLLSRVTVAFGFEAGADETAITATVFDGYVTAVEPVIGRGRVPDSYLVLTCLDASCLMHLETVTRTWDGQTDAQIAAEIFGKYGFACTPGDTIEDSGVSHDADLPGLVQRGTDAEFLRMLARRNGFEWYIEPAGDVHAGTHPGHDVVGHFHSPRVGIEPQPELALFPRLTPTLQTFRARFDSHQPTRVRSWHIDERSRALQYVDLQGTDLMRMGTHSRADVVAERLSTIQPVKAGAATATTVATGRTSAGSLPATLDIASGNVPCSRVDLGNLARASLRVADWFVTGTGTVQSDRYPAIVRSRRPVTVSGAGHLLDGRWYVQAVRHRWGVDPAEPEREQRIRRYEADVTVVRNALSGAA</sequence>
<organism evidence="2 4">
    <name type="scientific">Mycolicibacterium mageritense</name>
    <name type="common">Mycobacterium mageritense</name>
    <dbReference type="NCBI Taxonomy" id="53462"/>
    <lineage>
        <taxon>Bacteria</taxon>
        <taxon>Bacillati</taxon>
        <taxon>Actinomycetota</taxon>
        <taxon>Actinomycetes</taxon>
        <taxon>Mycobacteriales</taxon>
        <taxon>Mycobacteriaceae</taxon>
        <taxon>Mycolicibacterium</taxon>
    </lineage>
</organism>
<reference evidence="2" key="3">
    <citation type="submission" date="2023-03" db="EMBL/GenBank/DDBJ databases">
        <title>Draft genome sequence of a Mycolicibacterium mageritense strain H4_3_1 isolated from a hybrid biological-inorganic system reactor.</title>
        <authorList>
            <person name="Feng X."/>
            <person name="Kazama D."/>
            <person name="Sato K."/>
            <person name="Kobayashi H."/>
        </authorList>
    </citation>
    <scope>NUCLEOTIDE SEQUENCE</scope>
    <source>
        <strain evidence="2">H4_3_1</strain>
    </source>
</reference>
<evidence type="ECO:0000313" key="2">
    <source>
        <dbReference type="EMBL" id="BDY31034.1"/>
    </source>
</evidence>
<dbReference type="Proteomes" id="UP001241092">
    <property type="component" value="Chromosome"/>
</dbReference>
<protein>
    <recommendedName>
        <fullName evidence="5">Phage late control D family protein</fullName>
    </recommendedName>
</protein>
<gene>
    <name evidence="2" type="ORF">hbim_04986</name>
    <name evidence="1" type="ORF">MMAGJ_54910</name>
</gene>
<keyword evidence="3" id="KW-1185">Reference proteome</keyword>
<dbReference type="Proteomes" id="UP000465622">
    <property type="component" value="Chromosome"/>
</dbReference>
<dbReference type="EMBL" id="AP027452">
    <property type="protein sequence ID" value="BDY31034.1"/>
    <property type="molecule type" value="Genomic_DNA"/>
</dbReference>
<dbReference type="AlphaFoldDB" id="A0AAI8TXW9"/>
<name>A0AAI8TXW9_MYCME</name>
<dbReference type="EMBL" id="AP022567">
    <property type="protein sequence ID" value="BBX36209.1"/>
    <property type="molecule type" value="Genomic_DNA"/>
</dbReference>
<accession>A0AAI8TXW9</accession>
<evidence type="ECO:0008006" key="5">
    <source>
        <dbReference type="Google" id="ProtNLM"/>
    </source>
</evidence>
<dbReference type="RefSeq" id="WP_163642310.1">
    <property type="nucleotide sequence ID" value="NZ_AP022567.1"/>
</dbReference>
<proteinExistence type="predicted"/>
<reference evidence="1 3" key="1">
    <citation type="journal article" date="2019" name="Emerg. Microbes Infect.">
        <title>Comprehensive subspecies identification of 175 nontuberculous mycobacteria species based on 7547 genomic profiles.</title>
        <authorList>
            <person name="Matsumoto Y."/>
            <person name="Kinjo T."/>
            <person name="Motooka D."/>
            <person name="Nabeya D."/>
            <person name="Jung N."/>
            <person name="Uechi K."/>
            <person name="Horii T."/>
            <person name="Iida T."/>
            <person name="Fujita J."/>
            <person name="Nakamura S."/>
        </authorList>
    </citation>
    <scope>NUCLEOTIDE SEQUENCE [LARGE SCALE GENOMIC DNA]</scope>
    <source>
        <strain evidence="1 3">JCM 12375</strain>
    </source>
</reference>
<reference evidence="1" key="2">
    <citation type="submission" date="2020-02" db="EMBL/GenBank/DDBJ databases">
        <authorList>
            <person name="Matsumoto Y."/>
            <person name="Kinjo T."/>
            <person name="Motooka D."/>
            <person name="Nabeya D."/>
            <person name="Jung N."/>
            <person name="Uechi K."/>
            <person name="Horii T."/>
            <person name="Iida T."/>
            <person name="Fujita J."/>
            <person name="Nakamura S."/>
        </authorList>
    </citation>
    <scope>NUCLEOTIDE SEQUENCE</scope>
    <source>
        <strain evidence="1">JCM 12375</strain>
    </source>
</reference>
<evidence type="ECO:0000313" key="3">
    <source>
        <dbReference type="Proteomes" id="UP000465622"/>
    </source>
</evidence>
<dbReference type="SUPFAM" id="SSF69279">
    <property type="entry name" value="Phage tail proteins"/>
    <property type="match status" value="1"/>
</dbReference>
<evidence type="ECO:0000313" key="4">
    <source>
        <dbReference type="Proteomes" id="UP001241092"/>
    </source>
</evidence>
<evidence type="ECO:0000313" key="1">
    <source>
        <dbReference type="EMBL" id="BBX36209.1"/>
    </source>
</evidence>